<evidence type="ECO:0000259" key="2">
    <source>
        <dbReference type="Pfam" id="PF04233"/>
    </source>
</evidence>
<dbReference type="Proteomes" id="UP000541770">
    <property type="component" value="Unassembled WGS sequence"/>
</dbReference>
<proteinExistence type="predicted"/>
<evidence type="ECO:0000259" key="3">
    <source>
        <dbReference type="Pfam" id="PF18810"/>
    </source>
</evidence>
<dbReference type="RefSeq" id="WP_182323268.1">
    <property type="nucleotide sequence ID" value="NZ_JACGDE010000009.1"/>
</dbReference>
<dbReference type="Pfam" id="PF04233">
    <property type="entry name" value="Phage_Mu_F"/>
    <property type="match status" value="1"/>
</dbReference>
<evidence type="ECO:0000313" key="4">
    <source>
        <dbReference type="EMBL" id="MBA6065947.1"/>
    </source>
</evidence>
<feature type="domain" description="Phage head morphogenesis" evidence="2">
    <location>
        <begin position="55"/>
        <end position="169"/>
    </location>
</feature>
<gene>
    <name evidence="4" type="ORF">H4C75_14390</name>
</gene>
<name>A0A7W2PYV9_9PSED</name>
<dbReference type="Pfam" id="PF18810">
    <property type="entry name" value="PBECR2"/>
    <property type="match status" value="1"/>
</dbReference>
<evidence type="ECO:0000313" key="5">
    <source>
        <dbReference type="Proteomes" id="UP000541770"/>
    </source>
</evidence>
<dbReference type="InterPro" id="IPR006528">
    <property type="entry name" value="Phage_head_morphogenesis_dom"/>
</dbReference>
<reference evidence="4 5" key="1">
    <citation type="submission" date="2020-07" db="EMBL/GenBank/DDBJ databases">
        <title>Diversity of carbapenemase encoding genes among Pseudomonas putida group clinical isolates in a tertiary Brazilian hospital.</title>
        <authorList>
            <person name="Alberto-Lei F."/>
            <person name="Nodari C.S."/>
            <person name="Streling A.P."/>
            <person name="Paulino J.T."/>
            <person name="Bessa-Neto F.O."/>
            <person name="Cayo R."/>
            <person name="Gales A.C."/>
        </authorList>
    </citation>
    <scope>NUCLEOTIDE SEQUENCE [LARGE SCALE GENOMIC DNA]</scope>
    <source>
        <strain evidence="4 5">14802</strain>
    </source>
</reference>
<dbReference type="EMBL" id="JACGDE010000009">
    <property type="protein sequence ID" value="MBA6065947.1"/>
    <property type="molecule type" value="Genomic_DNA"/>
</dbReference>
<accession>A0A7W2PYV9</accession>
<feature type="region of interest" description="Disordered" evidence="1">
    <location>
        <begin position="201"/>
        <end position="272"/>
    </location>
</feature>
<feature type="domain" description="Phage-Barnase-EndoU-ColicinE5/D-RelE like nuclease 2" evidence="3">
    <location>
        <begin position="289"/>
        <end position="421"/>
    </location>
</feature>
<evidence type="ECO:0000256" key="1">
    <source>
        <dbReference type="SAM" id="MobiDB-lite"/>
    </source>
</evidence>
<organism evidence="4 5">
    <name type="scientific">Pseudomonas mosselii</name>
    <dbReference type="NCBI Taxonomy" id="78327"/>
    <lineage>
        <taxon>Bacteria</taxon>
        <taxon>Pseudomonadati</taxon>
        <taxon>Pseudomonadota</taxon>
        <taxon>Gammaproteobacteria</taxon>
        <taxon>Pseudomonadales</taxon>
        <taxon>Pseudomonadaceae</taxon>
        <taxon>Pseudomonas</taxon>
    </lineage>
</organism>
<sequence length="427" mass="47370">MSVHYGSLPFREQVDYLKGKVNLPTRAWTDLYAAEHDWAFVVAGATKRDLLSDMRGAVEKAITKGRTLEQFRADFDKIVSQHGWQYNGGQAWRTRTIFETNLRQSYNAGREAQMADPELRKARPYGLYRHGDSANPRPHHLAWNGTVLPLDDPWWSTHTPQNGWGCKCKKFMVSARDVERMGYKVGPAPAVEYETRIIGVNSPNGPRTVRVPQGIDPGFEHAPGQSRLTSAVPPLRAYDPLPEPGSRSSSAQGAGLPNRRPPGPLPAPRSAAASRLLPSGLADEEYVSRFLGEFGATDASPVVFRDKTGDGVVIGRGLFTSAKTGALKVGKRGHARELLLLADALKEPDEVWVRLEWQYAQNKAVVRRRYISRFQVDGEAVPALAVFEVGTDGWDGITTFAPDASNPEYLEQLRLGVRLYRRLDDGQ</sequence>
<comment type="caution">
    <text evidence="4">The sequence shown here is derived from an EMBL/GenBank/DDBJ whole genome shotgun (WGS) entry which is preliminary data.</text>
</comment>
<protein>
    <recommendedName>
        <fullName evidence="6">Phage head morphogenesis domain-containing protein</fullName>
    </recommendedName>
</protein>
<evidence type="ECO:0008006" key="6">
    <source>
        <dbReference type="Google" id="ProtNLM"/>
    </source>
</evidence>
<dbReference type="InterPro" id="IPR041110">
    <property type="entry name" value="PBECR2"/>
</dbReference>
<dbReference type="AlphaFoldDB" id="A0A7W2PYV9"/>